<dbReference type="Gramene" id="KZM86254">
    <property type="protein sequence ID" value="KZM86254"/>
    <property type="gene ID" value="DCAR_023388"/>
</dbReference>
<dbReference type="EMBL" id="CP093349">
    <property type="protein sequence ID" value="WOH07403.1"/>
    <property type="molecule type" value="Genomic_DNA"/>
</dbReference>
<dbReference type="OMA" id="FDMRLMA"/>
<dbReference type="Proteomes" id="UP000077755">
    <property type="component" value="Chromosome 7"/>
</dbReference>
<dbReference type="GO" id="GO:0098542">
    <property type="term" value="P:defense response to other organism"/>
    <property type="evidence" value="ECO:0007669"/>
    <property type="project" value="InterPro"/>
</dbReference>
<evidence type="ECO:0000313" key="5">
    <source>
        <dbReference type="EMBL" id="WOH07403.1"/>
    </source>
</evidence>
<feature type="transmembrane region" description="Helical" evidence="3">
    <location>
        <begin position="41"/>
        <end position="64"/>
    </location>
</feature>
<dbReference type="AlphaFoldDB" id="A0A164SKV8"/>
<keyword evidence="3" id="KW-1133">Transmembrane helix</keyword>
<keyword evidence="6" id="KW-1185">Reference proteome</keyword>
<evidence type="ECO:0000256" key="2">
    <source>
        <dbReference type="ARBA" id="ARBA00023136"/>
    </source>
</evidence>
<dbReference type="OrthoDB" id="1894389at2759"/>
<organism evidence="4">
    <name type="scientific">Daucus carota subsp. sativus</name>
    <name type="common">Carrot</name>
    <dbReference type="NCBI Taxonomy" id="79200"/>
    <lineage>
        <taxon>Eukaryota</taxon>
        <taxon>Viridiplantae</taxon>
        <taxon>Streptophyta</taxon>
        <taxon>Embryophyta</taxon>
        <taxon>Tracheophyta</taxon>
        <taxon>Spermatophyta</taxon>
        <taxon>Magnoliopsida</taxon>
        <taxon>eudicotyledons</taxon>
        <taxon>Gunneridae</taxon>
        <taxon>Pentapetalae</taxon>
        <taxon>asterids</taxon>
        <taxon>campanulids</taxon>
        <taxon>Apiales</taxon>
        <taxon>Apiaceae</taxon>
        <taxon>Apioideae</taxon>
        <taxon>Scandiceae</taxon>
        <taxon>Daucinae</taxon>
        <taxon>Daucus</taxon>
        <taxon>Daucus sect. Daucus</taxon>
    </lineage>
</organism>
<protein>
    <submittedName>
        <fullName evidence="4">Uncharacterized protein</fullName>
    </submittedName>
</protein>
<dbReference type="PANTHER" id="PTHR31234">
    <property type="entry name" value="LATE EMBRYOGENESIS ABUNDANT (LEA) HYDROXYPROLINE-RICH GLYCOPROTEIN FAMILY"/>
    <property type="match status" value="1"/>
</dbReference>
<dbReference type="KEGG" id="dcr:108196656"/>
<dbReference type="PANTHER" id="PTHR31234:SF65">
    <property type="entry name" value="LATE EMBRYOGENESIS ABUNDANT PROTEIN, LEA_2 SUBGROUP"/>
    <property type="match status" value="1"/>
</dbReference>
<evidence type="ECO:0000313" key="4">
    <source>
        <dbReference type="EMBL" id="KZM86254.1"/>
    </source>
</evidence>
<dbReference type="STRING" id="79200.A0A164SKV8"/>
<dbReference type="Gene3D" id="2.60.40.1820">
    <property type="match status" value="1"/>
</dbReference>
<evidence type="ECO:0000256" key="3">
    <source>
        <dbReference type="SAM" id="Phobius"/>
    </source>
</evidence>
<sequence length="217" mass="24348">MTDKASQQGYSHVNAANMNIEPGTMPSQDHPSRPRRSRAKIILFIVVLIITHAIVIVVLDMTIFKVRTPEYRFNSVSLSDVSTNSSSTKSSFHMKLDTEVTIKNKNFGPYEYYDCYLTIFYRGKSVGEVVVKEASVKTLSTKKLTFGINVKYSETTASGKTNLKNDISAGALMMSSKSEMRGQVKLLKILNKDRQPEMQCTMSINLAEKVVRDLKCD</sequence>
<comment type="subcellular location">
    <subcellularLocation>
        <location evidence="1">Membrane</location>
    </subcellularLocation>
</comment>
<name>A0A164SKV8_DAUCS</name>
<proteinExistence type="predicted"/>
<keyword evidence="2 3" id="KW-0472">Membrane</keyword>
<dbReference type="InterPro" id="IPR044839">
    <property type="entry name" value="NDR1-like"/>
</dbReference>
<gene>
    <name evidence="4" type="ORF">DCAR_023388</name>
    <name evidence="5" type="ORF">DCAR_0726833</name>
</gene>
<evidence type="ECO:0000256" key="1">
    <source>
        <dbReference type="ARBA" id="ARBA00004370"/>
    </source>
</evidence>
<dbReference type="GO" id="GO:0016020">
    <property type="term" value="C:membrane"/>
    <property type="evidence" value="ECO:0007669"/>
    <property type="project" value="UniProtKB-SubCell"/>
</dbReference>
<evidence type="ECO:0000313" key="6">
    <source>
        <dbReference type="Proteomes" id="UP000077755"/>
    </source>
</evidence>
<dbReference type="EMBL" id="LNRQ01000007">
    <property type="protein sequence ID" value="KZM86254.1"/>
    <property type="molecule type" value="Genomic_DNA"/>
</dbReference>
<reference evidence="4" key="1">
    <citation type="journal article" date="2016" name="Nat. Genet.">
        <title>A high-quality carrot genome assembly provides new insights into carotenoid accumulation and asterid genome evolution.</title>
        <authorList>
            <person name="Iorizzo M."/>
            <person name="Ellison S."/>
            <person name="Senalik D."/>
            <person name="Zeng P."/>
            <person name="Satapoomin P."/>
            <person name="Huang J."/>
            <person name="Bowman M."/>
            <person name="Iovene M."/>
            <person name="Sanseverino W."/>
            <person name="Cavagnaro P."/>
            <person name="Yildiz M."/>
            <person name="Macko-Podgorni A."/>
            <person name="Moranska E."/>
            <person name="Grzebelus E."/>
            <person name="Grzebelus D."/>
            <person name="Ashrafi H."/>
            <person name="Zheng Z."/>
            <person name="Cheng S."/>
            <person name="Spooner D."/>
            <person name="Van Deynze A."/>
            <person name="Simon P."/>
        </authorList>
    </citation>
    <scope>NUCLEOTIDE SEQUENCE [LARGE SCALE GENOMIC DNA]</scope>
    <source>
        <tissue evidence="4">Leaf</tissue>
    </source>
</reference>
<reference evidence="5" key="2">
    <citation type="submission" date="2022-03" db="EMBL/GenBank/DDBJ databases">
        <title>Draft title - Genomic analysis of global carrot germplasm unveils the trajectory of domestication and the origin of high carotenoid orange carrot.</title>
        <authorList>
            <person name="Iorizzo M."/>
            <person name="Ellison S."/>
            <person name="Senalik D."/>
            <person name="Macko-Podgorni A."/>
            <person name="Grzebelus D."/>
            <person name="Bostan H."/>
            <person name="Rolling W."/>
            <person name="Curaba J."/>
            <person name="Simon P."/>
        </authorList>
    </citation>
    <scope>NUCLEOTIDE SEQUENCE</scope>
    <source>
        <tissue evidence="5">Leaf</tissue>
    </source>
</reference>
<accession>A0A164SKV8</accession>
<keyword evidence="3" id="KW-0812">Transmembrane</keyword>